<proteinExistence type="predicted"/>
<dbReference type="Proteomes" id="UP001195660">
    <property type="component" value="Unassembled WGS sequence"/>
</dbReference>
<dbReference type="Gene3D" id="2.60.120.260">
    <property type="entry name" value="Galactose-binding domain-like"/>
    <property type="match status" value="1"/>
</dbReference>
<dbReference type="Pfam" id="PF17996">
    <property type="entry name" value="CE2_N"/>
    <property type="match status" value="1"/>
</dbReference>
<dbReference type="InterPro" id="IPR037461">
    <property type="entry name" value="CtCE2-like_dom"/>
</dbReference>
<name>A0ABS2CFI1_9NEIS</name>
<sequence>MKWIWLAGMVLAPLTWATESILATGRWVHNEGRYQTTWPGGMLSAQFTGTSIGIVLDDERSYYVVQIDGKPAQQINPASGKRTVWLKNLPAGTHRVDLIRRNESPEYIGQVYGFVLDGGQWQAAPEAPKRKIEFIGDSFTAALANLSTQRECSEREIAATTDASQGFAIQVARELGAQWQLNAMSGMGMVRNWGGNLPDRNFRTFYSRQLQTEANSQLDPQWQPQVVVIGLGTNDFSSKINAGEKRNAEQLEQDFLTAYRQLIAQLNTRYQQPQIILTALKLWPDDQLRPLVKTLVTETNTAGNSRVHYLELSPMQLTGCQWHPNLSDHQQVAAQLLAKIKEIKPNW</sequence>
<accession>A0ABS2CFI1</accession>
<protein>
    <submittedName>
        <fullName evidence="3">Cellulose-binding protein</fullName>
    </submittedName>
</protein>
<organism evidence="3 4">
    <name type="scientific">Deefgea chitinilytica</name>
    <dbReference type="NCBI Taxonomy" id="570276"/>
    <lineage>
        <taxon>Bacteria</taxon>
        <taxon>Pseudomonadati</taxon>
        <taxon>Pseudomonadota</taxon>
        <taxon>Betaproteobacteria</taxon>
        <taxon>Neisseriales</taxon>
        <taxon>Chitinibacteraceae</taxon>
        <taxon>Deefgea</taxon>
    </lineage>
</organism>
<gene>
    <name evidence="3" type="ORF">GM173_15180</name>
</gene>
<evidence type="ECO:0000313" key="3">
    <source>
        <dbReference type="EMBL" id="MBM5572913.1"/>
    </source>
</evidence>
<dbReference type="EMBL" id="WOFE01000012">
    <property type="protein sequence ID" value="MBM5572913.1"/>
    <property type="molecule type" value="Genomic_DNA"/>
</dbReference>
<evidence type="ECO:0000259" key="1">
    <source>
        <dbReference type="Pfam" id="PF13472"/>
    </source>
</evidence>
<dbReference type="InterPro" id="IPR052762">
    <property type="entry name" value="PCW_deacetylase/CE"/>
</dbReference>
<dbReference type="Gene3D" id="3.40.50.1110">
    <property type="entry name" value="SGNH hydrolase"/>
    <property type="match status" value="1"/>
</dbReference>
<dbReference type="CDD" id="cd01831">
    <property type="entry name" value="Endoglucanase_E_like"/>
    <property type="match status" value="1"/>
</dbReference>
<dbReference type="SUPFAM" id="SSF52266">
    <property type="entry name" value="SGNH hydrolase"/>
    <property type="match status" value="1"/>
</dbReference>
<dbReference type="InterPro" id="IPR036514">
    <property type="entry name" value="SGNH_hydro_sf"/>
</dbReference>
<dbReference type="PANTHER" id="PTHR37834">
    <property type="entry name" value="GDSL-LIKE LIPASE/ACYLHYDROLASE DOMAIN PROTEIN (AFU_ORTHOLOGUE AFUA_2G00620)"/>
    <property type="match status" value="1"/>
</dbReference>
<feature type="domain" description="SGNH hydrolase-type esterase" evidence="1">
    <location>
        <begin position="134"/>
        <end position="285"/>
    </location>
</feature>
<dbReference type="Pfam" id="PF13472">
    <property type="entry name" value="Lipase_GDSL_2"/>
    <property type="match status" value="1"/>
</dbReference>
<dbReference type="PANTHER" id="PTHR37834:SF2">
    <property type="entry name" value="ESTERASE, SGNH HYDROLASE-TYPE"/>
    <property type="match status" value="1"/>
</dbReference>
<evidence type="ECO:0000313" key="4">
    <source>
        <dbReference type="Proteomes" id="UP001195660"/>
    </source>
</evidence>
<evidence type="ECO:0000259" key="2">
    <source>
        <dbReference type="Pfam" id="PF17996"/>
    </source>
</evidence>
<comment type="caution">
    <text evidence="3">The sequence shown here is derived from an EMBL/GenBank/DDBJ whole genome shotgun (WGS) entry which is preliminary data.</text>
</comment>
<dbReference type="InterPro" id="IPR040794">
    <property type="entry name" value="CE2_N"/>
</dbReference>
<keyword evidence="4" id="KW-1185">Reference proteome</keyword>
<dbReference type="InterPro" id="IPR013830">
    <property type="entry name" value="SGNH_hydro"/>
</dbReference>
<reference evidence="3 4" key="1">
    <citation type="submission" date="2019-11" db="EMBL/GenBank/DDBJ databases">
        <title>Novel Deefgea species.</title>
        <authorList>
            <person name="Han J.-H."/>
        </authorList>
    </citation>
    <scope>NUCLEOTIDE SEQUENCE [LARGE SCALE GENOMIC DNA]</scope>
    <source>
        <strain evidence="3 4">LMG 24817</strain>
    </source>
</reference>
<feature type="domain" description="Carbohydrate esterase 2 N-terminal" evidence="2">
    <location>
        <begin position="24"/>
        <end position="125"/>
    </location>
</feature>
<dbReference type="RefSeq" id="WP_203572240.1">
    <property type="nucleotide sequence ID" value="NZ_WOFE01000012.1"/>
</dbReference>